<accession>A0A518CWX2</accession>
<dbReference type="GO" id="GO:0020037">
    <property type="term" value="F:heme binding"/>
    <property type="evidence" value="ECO:0007669"/>
    <property type="project" value="InterPro"/>
</dbReference>
<organism evidence="5 6">
    <name type="scientific">Rohdeia mirabilis</name>
    <dbReference type="NCBI Taxonomy" id="2528008"/>
    <lineage>
        <taxon>Bacteria</taxon>
        <taxon>Pseudomonadati</taxon>
        <taxon>Planctomycetota</taxon>
        <taxon>Planctomycetia</taxon>
        <taxon>Planctomycetia incertae sedis</taxon>
        <taxon>Rohdeia</taxon>
    </lineage>
</organism>
<dbReference type="InterPro" id="IPR011444">
    <property type="entry name" value="DUF1549"/>
</dbReference>
<dbReference type="Proteomes" id="UP000319342">
    <property type="component" value="Chromosome"/>
</dbReference>
<dbReference type="GO" id="GO:0009055">
    <property type="term" value="F:electron transfer activity"/>
    <property type="evidence" value="ECO:0007669"/>
    <property type="project" value="InterPro"/>
</dbReference>
<feature type="region of interest" description="Disordered" evidence="1">
    <location>
        <begin position="1002"/>
        <end position="1036"/>
    </location>
</feature>
<feature type="compositionally biased region" description="Basic and acidic residues" evidence="1">
    <location>
        <begin position="750"/>
        <end position="759"/>
    </location>
</feature>
<dbReference type="PANTHER" id="PTHR35889:SF3">
    <property type="entry name" value="F-BOX DOMAIN-CONTAINING PROTEIN"/>
    <property type="match status" value="1"/>
</dbReference>
<feature type="domain" description="DUF1549" evidence="2">
    <location>
        <begin position="183"/>
        <end position="389"/>
    </location>
</feature>
<protein>
    <submittedName>
        <fullName evidence="5">Planctomycete cytochrome C</fullName>
    </submittedName>
</protein>
<dbReference type="Pfam" id="PF07587">
    <property type="entry name" value="PSD1"/>
    <property type="match status" value="1"/>
</dbReference>
<dbReference type="SUPFAM" id="SSF46626">
    <property type="entry name" value="Cytochrome c"/>
    <property type="match status" value="1"/>
</dbReference>
<feature type="domain" description="Cytochrome C Planctomycete-type" evidence="4">
    <location>
        <begin position="76"/>
        <end position="133"/>
    </location>
</feature>
<dbReference type="EMBL" id="CP036290">
    <property type="protein sequence ID" value="QDU83716.1"/>
    <property type="molecule type" value="Genomic_DNA"/>
</dbReference>
<evidence type="ECO:0000313" key="5">
    <source>
        <dbReference type="EMBL" id="QDU83716.1"/>
    </source>
</evidence>
<dbReference type="InterPro" id="IPR036909">
    <property type="entry name" value="Cyt_c-like_dom_sf"/>
</dbReference>
<evidence type="ECO:0000256" key="1">
    <source>
        <dbReference type="SAM" id="MobiDB-lite"/>
    </source>
</evidence>
<evidence type="ECO:0000313" key="6">
    <source>
        <dbReference type="Proteomes" id="UP000319342"/>
    </source>
</evidence>
<sequence>MSDPRPHPQGRCVRAPFVPAALVHAGSSLLALVALGTALSAAEDDAPASAPLGTPAEAERSIDFEREIRPILADTCFACHGPDAETRAADLRLDTREGLFGDRGGYAPVVPGDPGASELLLRITDPLDAMPPPLFGKTVAPEHVELLRRWIEQGAQWSGHWAFEPVERPQPPAVDAAHGSVSPVDAFVLAQLDAAGLAPSPRADRASLLRRVTFDLTGLPPTPAELDAFLADTEPGAYERVVDRLLASEAYGERQTQDWLDLSRYADSDGDGKDGPRSMWKWRDWVIDAFNSNKPYDEFVVEQLAGDLLPDATDAQKIATGFNRNHFIYTKFGAEKDEYRTAYVVDRVNTTSTVFMGLTMGCAQCHDHKYDPISHEDYYRVFAFFNNVAESDVGSSFGNSAPRMVVAEGETRERLATLNARIEELEAYFEADDEARDADQAAWEAERAAQLDDVEWTTVEPVGLLSQNGAFLNVLEDGSILASGPSPSSDVYHVVARPGAARIVALRLEALPDESFPEGRSGRSMDGTFNLSELEVHVRSILEGDDGDQLEFILGESSVGGSRSSADGAVDGSDRNGWSVPKSFAGEVQDGVFVLEEPLELKDPDVIRFRVDQSASRSYNQTLGRFRLSFTADERVLERRVPLRPSVWRAVGPFAATSASNAHTTVYPPQERIASEDGFDFEERYDPIDVKALQKEEREAKKAAEKAAEEAAEAAAEAEAAGAVPASDAAPREAAPSEAERSSDAASDGRNVDAERHEVVQGPSVEASGIVFEDVRSDGVVLDGSTVDEDILEHLIRDTDFLREEAVSAATRTRDLATAEANVTVADTLEGARSVAADRDTPVAGSGLAFAMQLAAAKKARSATRDRSAAPARESAMAPAEAPTPDATGDAAPISKPSGDEPDAKPAAATEEKPDPKPEPSSDDSGTSSRRGRGQDEDKLGWEEKRDWRTDGSIRLSGRYSAYYLHRTFAPTVDREVALRFTGADAMTIWLDGEQIFERAPEVAEEAGDASEKSGDEKSGDEDDGEAEEDDGAFQFDRGDLTEYETFRFALTAGEHELVVKLVTGRTGARATLQFQAMGSDVAPYEVERAILTAEADSASIAAEPVDEAPQEEDDEFSFFGGGESSESPARARRGWVREWFRRHVSDEGRELYEELQLARREVSAMERQLPSVMVMRERETPRETHVLLRGEYDRKGALVTAGVPAVLPPLPEGAPEDRLGLARWLVSGEHPLTARVAVNRAWQQHFGRPLVSTPGDFGVRGALPSHPRLLDWLAAEFVESGWDVKALHRTIVTSATYQQSSRITARHLERDPDNVLLARAPRGRLSAEMIRDNALSVSGLLVSEIGGESVKPVQPKGLWRAQSMFQSYKPDKGDALYRRGIYVYWKRATLYPSFEAFDAPARLTCAVERSETTTPLQSLVLLNDPVYVEAARFLGQRMILDGGTSTAGRLAFGFRLCTSRMPTDEELTILLQIHADQLAVYTADEKAAKKLIKIGSKDPDESLEPIELATWTALGTVLLNLDSTIHKR</sequence>
<feature type="compositionally biased region" description="Acidic residues" evidence="1">
    <location>
        <begin position="1106"/>
        <end position="1117"/>
    </location>
</feature>
<feature type="compositionally biased region" description="Acidic residues" evidence="1">
    <location>
        <begin position="1019"/>
        <end position="1032"/>
    </location>
</feature>
<reference evidence="5 6" key="1">
    <citation type="submission" date="2019-02" db="EMBL/GenBank/DDBJ databases">
        <title>Deep-cultivation of Planctomycetes and their phenomic and genomic characterization uncovers novel biology.</title>
        <authorList>
            <person name="Wiegand S."/>
            <person name="Jogler M."/>
            <person name="Boedeker C."/>
            <person name="Pinto D."/>
            <person name="Vollmers J."/>
            <person name="Rivas-Marin E."/>
            <person name="Kohn T."/>
            <person name="Peeters S.H."/>
            <person name="Heuer A."/>
            <person name="Rast P."/>
            <person name="Oberbeckmann S."/>
            <person name="Bunk B."/>
            <person name="Jeske O."/>
            <person name="Meyerdierks A."/>
            <person name="Storesund J.E."/>
            <person name="Kallscheuer N."/>
            <person name="Luecker S."/>
            <person name="Lage O.M."/>
            <person name="Pohl T."/>
            <person name="Merkel B.J."/>
            <person name="Hornburger P."/>
            <person name="Mueller R.-W."/>
            <person name="Bruemmer F."/>
            <person name="Labrenz M."/>
            <person name="Spormann A.M."/>
            <person name="Op den Camp H."/>
            <person name="Overmann J."/>
            <person name="Amann R."/>
            <person name="Jetten M.S.M."/>
            <person name="Mascher T."/>
            <person name="Medema M.H."/>
            <person name="Devos D.P."/>
            <person name="Kaster A.-K."/>
            <person name="Ovreas L."/>
            <person name="Rohde M."/>
            <person name="Galperin M.Y."/>
            <person name="Jogler C."/>
        </authorList>
    </citation>
    <scope>NUCLEOTIDE SEQUENCE [LARGE SCALE GENOMIC DNA]</scope>
    <source>
        <strain evidence="5 6">Pla163</strain>
    </source>
</reference>
<gene>
    <name evidence="5" type="ORF">Pla163_08170</name>
</gene>
<evidence type="ECO:0000259" key="2">
    <source>
        <dbReference type="Pfam" id="PF07583"/>
    </source>
</evidence>
<feature type="compositionally biased region" description="Basic and acidic residues" evidence="1">
    <location>
        <begin position="933"/>
        <end position="944"/>
    </location>
</feature>
<dbReference type="PANTHER" id="PTHR35889">
    <property type="entry name" value="CYCLOINULO-OLIGOSACCHARIDE FRUCTANOTRANSFERASE-RELATED"/>
    <property type="match status" value="1"/>
</dbReference>
<feature type="region of interest" description="Disordered" evidence="1">
    <location>
        <begin position="1106"/>
        <end position="1126"/>
    </location>
</feature>
<evidence type="ECO:0000259" key="3">
    <source>
        <dbReference type="Pfam" id="PF07587"/>
    </source>
</evidence>
<feature type="domain" description="DUF1553" evidence="3">
    <location>
        <begin position="1218"/>
        <end position="1473"/>
    </location>
</feature>
<feature type="compositionally biased region" description="Low complexity" evidence="1">
    <location>
        <begin position="869"/>
        <end position="893"/>
    </location>
</feature>
<dbReference type="Pfam" id="PF07635">
    <property type="entry name" value="PSCyt1"/>
    <property type="match status" value="1"/>
</dbReference>
<feature type="region of interest" description="Disordered" evidence="1">
    <location>
        <begin position="701"/>
        <end position="762"/>
    </location>
</feature>
<feature type="compositionally biased region" description="Low complexity" evidence="1">
    <location>
        <begin position="713"/>
        <end position="737"/>
    </location>
</feature>
<name>A0A518CWX2_9BACT</name>
<dbReference type="InterPro" id="IPR022655">
    <property type="entry name" value="DUF1553"/>
</dbReference>
<dbReference type="InterPro" id="IPR011429">
    <property type="entry name" value="Cyt_c_Planctomycete-type"/>
</dbReference>
<feature type="compositionally biased region" description="Basic and acidic residues" evidence="1">
    <location>
        <begin position="898"/>
        <end position="920"/>
    </location>
</feature>
<feature type="region of interest" description="Disordered" evidence="1">
    <location>
        <begin position="861"/>
        <end position="944"/>
    </location>
</feature>
<dbReference type="Pfam" id="PF07583">
    <property type="entry name" value="PSCyt2"/>
    <property type="match status" value="1"/>
</dbReference>
<keyword evidence="6" id="KW-1185">Reference proteome</keyword>
<proteinExistence type="predicted"/>
<evidence type="ECO:0000259" key="4">
    <source>
        <dbReference type="Pfam" id="PF07635"/>
    </source>
</evidence>